<name>A0AAD5FH89_SILAS</name>
<keyword evidence="3" id="KW-1185">Reference proteome</keyword>
<dbReference type="GO" id="GO:0016579">
    <property type="term" value="P:protein deubiquitination"/>
    <property type="evidence" value="ECO:0007669"/>
    <property type="project" value="InterPro"/>
</dbReference>
<dbReference type="PANTHER" id="PTHR24006">
    <property type="entry name" value="UBIQUITIN CARBOXYL-TERMINAL HYDROLASE"/>
    <property type="match status" value="1"/>
</dbReference>
<evidence type="ECO:0000313" key="3">
    <source>
        <dbReference type="Proteomes" id="UP001205998"/>
    </source>
</evidence>
<evidence type="ECO:0000313" key="2">
    <source>
        <dbReference type="EMBL" id="KAI5615823.1"/>
    </source>
</evidence>
<dbReference type="EMBL" id="MU554459">
    <property type="protein sequence ID" value="KAI5615823.1"/>
    <property type="molecule type" value="Genomic_DNA"/>
</dbReference>
<organism evidence="2 3">
    <name type="scientific">Silurus asotus</name>
    <name type="common">Amur catfish</name>
    <name type="synonym">Parasilurus asotus</name>
    <dbReference type="NCBI Taxonomy" id="30991"/>
    <lineage>
        <taxon>Eukaryota</taxon>
        <taxon>Metazoa</taxon>
        <taxon>Chordata</taxon>
        <taxon>Craniata</taxon>
        <taxon>Vertebrata</taxon>
        <taxon>Euteleostomi</taxon>
        <taxon>Actinopterygii</taxon>
        <taxon>Neopterygii</taxon>
        <taxon>Teleostei</taxon>
        <taxon>Ostariophysi</taxon>
        <taxon>Siluriformes</taxon>
        <taxon>Siluridae</taxon>
        <taxon>Silurus</taxon>
    </lineage>
</organism>
<dbReference type="GO" id="GO:0042981">
    <property type="term" value="P:regulation of apoptotic process"/>
    <property type="evidence" value="ECO:0007669"/>
    <property type="project" value="TreeGrafter"/>
</dbReference>
<dbReference type="SUPFAM" id="SSF54001">
    <property type="entry name" value="Cysteine proteinases"/>
    <property type="match status" value="1"/>
</dbReference>
<proteinExistence type="predicted"/>
<comment type="caution">
    <text evidence="2">The sequence shown here is derived from an EMBL/GenBank/DDBJ whole genome shotgun (WGS) entry which is preliminary data.</text>
</comment>
<dbReference type="InterPro" id="IPR001394">
    <property type="entry name" value="Peptidase_C19_UCH"/>
</dbReference>
<evidence type="ECO:0000259" key="1">
    <source>
        <dbReference type="PROSITE" id="PS50235"/>
    </source>
</evidence>
<dbReference type="PANTHER" id="PTHR24006:SF727">
    <property type="entry name" value="UBIQUITIN CARBOXYL-TERMINAL HYDROLASE 42"/>
    <property type="match status" value="1"/>
</dbReference>
<feature type="domain" description="USP" evidence="1">
    <location>
        <begin position="1"/>
        <end position="89"/>
    </location>
</feature>
<dbReference type="InterPro" id="IPR038765">
    <property type="entry name" value="Papain-like_cys_pep_sf"/>
</dbReference>
<sequence>HESEFCMLCTMQNHINLVFANSGKVIKPIGVLHELKRIAEHFQYGNQEDAHEFLRYTVDAMQKSCLSTDKYIQGTNLIQQIFGGHLRSR</sequence>
<dbReference type="GO" id="GO:0005829">
    <property type="term" value="C:cytosol"/>
    <property type="evidence" value="ECO:0007669"/>
    <property type="project" value="TreeGrafter"/>
</dbReference>
<keyword evidence="2" id="KW-0378">Hydrolase</keyword>
<accession>A0AAD5FH89</accession>
<gene>
    <name evidence="2" type="ORF">C0J50_10752</name>
</gene>
<dbReference type="AlphaFoldDB" id="A0AAD5FH89"/>
<protein>
    <submittedName>
        <fullName evidence="2">Ubiquitin carboxyl-terminal hydrolase 42 isoform X1</fullName>
    </submittedName>
</protein>
<dbReference type="Proteomes" id="UP001205998">
    <property type="component" value="Unassembled WGS sequence"/>
</dbReference>
<dbReference type="InterPro" id="IPR050164">
    <property type="entry name" value="Peptidase_C19"/>
</dbReference>
<dbReference type="Gene3D" id="3.90.70.10">
    <property type="entry name" value="Cysteine proteinases"/>
    <property type="match status" value="1"/>
</dbReference>
<dbReference type="GO" id="GO:0005634">
    <property type="term" value="C:nucleus"/>
    <property type="evidence" value="ECO:0007669"/>
    <property type="project" value="TreeGrafter"/>
</dbReference>
<dbReference type="PROSITE" id="PS50235">
    <property type="entry name" value="USP_3"/>
    <property type="match status" value="1"/>
</dbReference>
<dbReference type="GO" id="GO:0004843">
    <property type="term" value="F:cysteine-type deubiquitinase activity"/>
    <property type="evidence" value="ECO:0007669"/>
    <property type="project" value="InterPro"/>
</dbReference>
<dbReference type="InterPro" id="IPR028889">
    <property type="entry name" value="USP"/>
</dbReference>
<feature type="non-terminal residue" evidence="2">
    <location>
        <position position="1"/>
    </location>
</feature>
<dbReference type="FunFam" id="3.90.70.10:FF:000119">
    <property type="entry name" value="Ubiquitin specific peptidase 36"/>
    <property type="match status" value="1"/>
</dbReference>
<dbReference type="Pfam" id="PF00443">
    <property type="entry name" value="UCH"/>
    <property type="match status" value="1"/>
</dbReference>
<feature type="non-terminal residue" evidence="2">
    <location>
        <position position="89"/>
    </location>
</feature>
<reference evidence="2" key="1">
    <citation type="submission" date="2018-07" db="EMBL/GenBank/DDBJ databases">
        <title>Comparative genomics of catfishes provides insights into carnivory and benthic adaptation.</title>
        <authorList>
            <person name="Zhang Y."/>
            <person name="Wang D."/>
            <person name="Peng Z."/>
            <person name="Zheng S."/>
            <person name="Shao F."/>
            <person name="Tao W."/>
        </authorList>
    </citation>
    <scope>NUCLEOTIDE SEQUENCE</scope>
    <source>
        <strain evidence="2">Chongqing</strain>
    </source>
</reference>